<name>A0ACA9QB78_9GLOM</name>
<proteinExistence type="predicted"/>
<comment type="caution">
    <text evidence="1">The sequence shown here is derived from an EMBL/GenBank/DDBJ whole genome shotgun (WGS) entry which is preliminary data.</text>
</comment>
<protein>
    <submittedName>
        <fullName evidence="1">34243_t:CDS:1</fullName>
    </submittedName>
</protein>
<feature type="non-terminal residue" evidence="1">
    <location>
        <position position="1"/>
    </location>
</feature>
<evidence type="ECO:0000313" key="1">
    <source>
        <dbReference type="EMBL" id="CAG8741250.1"/>
    </source>
</evidence>
<accession>A0ACA9QB78</accession>
<evidence type="ECO:0000313" key="2">
    <source>
        <dbReference type="Proteomes" id="UP000789920"/>
    </source>
</evidence>
<reference evidence="1" key="1">
    <citation type="submission" date="2021-06" db="EMBL/GenBank/DDBJ databases">
        <authorList>
            <person name="Kallberg Y."/>
            <person name="Tangrot J."/>
            <person name="Rosling A."/>
        </authorList>
    </citation>
    <scope>NUCLEOTIDE SEQUENCE</scope>
    <source>
        <strain evidence="1">MA461A</strain>
    </source>
</reference>
<keyword evidence="2" id="KW-1185">Reference proteome</keyword>
<gene>
    <name evidence="1" type="ORF">RPERSI_LOCUS13179</name>
</gene>
<feature type="non-terminal residue" evidence="1">
    <location>
        <position position="131"/>
    </location>
</feature>
<organism evidence="1 2">
    <name type="scientific">Racocetra persica</name>
    <dbReference type="NCBI Taxonomy" id="160502"/>
    <lineage>
        <taxon>Eukaryota</taxon>
        <taxon>Fungi</taxon>
        <taxon>Fungi incertae sedis</taxon>
        <taxon>Mucoromycota</taxon>
        <taxon>Glomeromycotina</taxon>
        <taxon>Glomeromycetes</taxon>
        <taxon>Diversisporales</taxon>
        <taxon>Gigasporaceae</taxon>
        <taxon>Racocetra</taxon>
    </lineage>
</organism>
<sequence>EICRGLGVSTKGTKAKLIQRIRAEQSEKIRKVPCEDGDENETIDANIERARAEIKRKAKMAPPKTTAQNIGDLNGQQQANREMSENRKKSRKWNYQDSSENESPETLKRKILAEFKKLENAILGFNDRLNS</sequence>
<dbReference type="EMBL" id="CAJVQC010028966">
    <property type="protein sequence ID" value="CAG8741250.1"/>
    <property type="molecule type" value="Genomic_DNA"/>
</dbReference>
<dbReference type="Proteomes" id="UP000789920">
    <property type="component" value="Unassembled WGS sequence"/>
</dbReference>